<name>A0A1G8PK03_9RHOB</name>
<feature type="chain" id="PRO_5011638143" description="SH3 domain-containing protein" evidence="1">
    <location>
        <begin position="27"/>
        <end position="109"/>
    </location>
</feature>
<evidence type="ECO:0000313" key="2">
    <source>
        <dbReference type="EMBL" id="SDI92861.1"/>
    </source>
</evidence>
<feature type="signal peptide" evidence="1">
    <location>
        <begin position="1"/>
        <end position="26"/>
    </location>
</feature>
<dbReference type="OrthoDB" id="9816009at2"/>
<organism evidence="2 3">
    <name type="scientific">Aliiruegeria lutimaris</name>
    <dbReference type="NCBI Taxonomy" id="571298"/>
    <lineage>
        <taxon>Bacteria</taxon>
        <taxon>Pseudomonadati</taxon>
        <taxon>Pseudomonadota</taxon>
        <taxon>Alphaproteobacteria</taxon>
        <taxon>Rhodobacterales</taxon>
        <taxon>Roseobacteraceae</taxon>
        <taxon>Aliiruegeria</taxon>
    </lineage>
</organism>
<dbReference type="RefSeq" id="WP_093151718.1">
    <property type="nucleotide sequence ID" value="NZ_FNEK01000009.1"/>
</dbReference>
<keyword evidence="3" id="KW-1185">Reference proteome</keyword>
<evidence type="ECO:0000256" key="1">
    <source>
        <dbReference type="SAM" id="SignalP"/>
    </source>
</evidence>
<gene>
    <name evidence="2" type="ORF">SAMN04488026_100928</name>
</gene>
<dbReference type="STRING" id="571298.SAMN04488026_100928"/>
<proteinExistence type="predicted"/>
<evidence type="ECO:0000313" key="3">
    <source>
        <dbReference type="Proteomes" id="UP000199382"/>
    </source>
</evidence>
<evidence type="ECO:0008006" key="4">
    <source>
        <dbReference type="Google" id="ProtNLM"/>
    </source>
</evidence>
<accession>A0A1G8PK03</accession>
<sequence>MAAFPNLPSLAVALALSFAASGAALAYSGEIYVTCGLNPQGDNFLALRRCGSTSCAMTHKLGPGTYMLSFEPYGTNGWRQVSILNRPNEQDIAGPTGWVFERYICQVRP</sequence>
<dbReference type="EMBL" id="FNEK01000009">
    <property type="protein sequence ID" value="SDI92861.1"/>
    <property type="molecule type" value="Genomic_DNA"/>
</dbReference>
<keyword evidence="1" id="KW-0732">Signal</keyword>
<reference evidence="2 3" key="1">
    <citation type="submission" date="2016-10" db="EMBL/GenBank/DDBJ databases">
        <authorList>
            <person name="de Groot N.N."/>
        </authorList>
    </citation>
    <scope>NUCLEOTIDE SEQUENCE [LARGE SCALE GENOMIC DNA]</scope>
    <source>
        <strain evidence="2 3">DSM 25294</strain>
    </source>
</reference>
<dbReference type="AlphaFoldDB" id="A0A1G8PK03"/>
<dbReference type="Proteomes" id="UP000199382">
    <property type="component" value="Unassembled WGS sequence"/>
</dbReference>
<protein>
    <recommendedName>
        <fullName evidence="4">SH3 domain-containing protein</fullName>
    </recommendedName>
</protein>